<evidence type="ECO:0000256" key="1">
    <source>
        <dbReference type="ARBA" id="ARBA00004429"/>
    </source>
</evidence>
<reference evidence="12" key="1">
    <citation type="submission" date="2024-06" db="EMBL/GenBank/DDBJ databases">
        <authorList>
            <person name="Coelho C."/>
            <person name="Bento M."/>
            <person name="Garcia E."/>
            <person name="Camelo A."/>
            <person name="Brandao I."/>
            <person name="Espirito Santo C."/>
            <person name="Trovao J."/>
            <person name="Verissimo A."/>
            <person name="Costa J."/>
            <person name="Tiago I."/>
        </authorList>
    </citation>
    <scope>NUCLEOTIDE SEQUENCE</scope>
    <source>
        <strain evidence="12">KWT182</strain>
    </source>
</reference>
<dbReference type="Pfam" id="PF00884">
    <property type="entry name" value="Sulfatase"/>
    <property type="match status" value="1"/>
</dbReference>
<dbReference type="GO" id="GO:0005886">
    <property type="term" value="C:plasma membrane"/>
    <property type="evidence" value="ECO:0007669"/>
    <property type="project" value="UniProtKB-SubCell"/>
</dbReference>
<keyword evidence="6 9" id="KW-0812">Transmembrane</keyword>
<comment type="similarity">
    <text evidence="2">To H.influenzae HI_0842.</text>
</comment>
<dbReference type="EMBL" id="CP157947">
    <property type="protein sequence ID" value="XBS68574.1"/>
    <property type="molecule type" value="Genomic_DNA"/>
</dbReference>
<feature type="transmembrane region" description="Helical" evidence="9">
    <location>
        <begin position="135"/>
        <end position="156"/>
    </location>
</feature>
<feature type="transmembrane region" description="Helical" evidence="9">
    <location>
        <begin position="21"/>
        <end position="39"/>
    </location>
</feature>
<gene>
    <name evidence="12" type="primary">yejM</name>
    <name evidence="12" type="ORF">ABK905_18160</name>
</gene>
<protein>
    <recommendedName>
        <fullName evidence="3">Inner membrane protein YejM</fullName>
    </recommendedName>
</protein>
<dbReference type="PANTHER" id="PTHR43751">
    <property type="entry name" value="SULFATASE"/>
    <property type="match status" value="1"/>
</dbReference>
<evidence type="ECO:0000256" key="5">
    <source>
        <dbReference type="ARBA" id="ARBA00022519"/>
    </source>
</evidence>
<dbReference type="AlphaFoldDB" id="A0AAU7Q618"/>
<dbReference type="InterPro" id="IPR000917">
    <property type="entry name" value="Sulfatase_N"/>
</dbReference>
<dbReference type="InterPro" id="IPR047997">
    <property type="entry name" value="YejM_enterobact"/>
</dbReference>
<dbReference type="NCBIfam" id="NF038282">
    <property type="entry name" value="LapC_YejM_PbgA"/>
    <property type="match status" value="1"/>
</dbReference>
<accession>A0AAU7Q618</accession>
<dbReference type="InterPro" id="IPR017850">
    <property type="entry name" value="Alkaline_phosphatase_core_sf"/>
</dbReference>
<keyword evidence="7 9" id="KW-1133">Transmembrane helix</keyword>
<dbReference type="InterPro" id="IPR012159">
    <property type="entry name" value="YejM-like"/>
</dbReference>
<feature type="domain" description="Inner membrane protein YejM N-terminal" evidence="11">
    <location>
        <begin position="6"/>
        <end position="252"/>
    </location>
</feature>
<name>A0AAU7Q618_9GAMM</name>
<evidence type="ECO:0000259" key="10">
    <source>
        <dbReference type="Pfam" id="PF00884"/>
    </source>
</evidence>
<feature type="domain" description="Sulfatase N-terminal" evidence="10">
    <location>
        <begin position="277"/>
        <end position="506"/>
    </location>
</feature>
<dbReference type="Gene3D" id="3.40.720.10">
    <property type="entry name" value="Alkaline Phosphatase, subunit A"/>
    <property type="match status" value="1"/>
</dbReference>
<evidence type="ECO:0000256" key="7">
    <source>
        <dbReference type="ARBA" id="ARBA00022989"/>
    </source>
</evidence>
<evidence type="ECO:0000256" key="6">
    <source>
        <dbReference type="ARBA" id="ARBA00022692"/>
    </source>
</evidence>
<proteinExistence type="predicted"/>
<sequence length="591" mass="66445">MVTNSQRYRDKVSQMIGWGHWFALFNILLSLGLGSRYLLVADWPGSLAGRTYAFVSWLGHFSFIGFTLYLLVIFPLTFVVISQRLLRFLSVIIATAGLTLLLVDTEVFTRFHLHLNPVVWELVVNPDEGELARDWQLLFIGIPVIFLIEMLFATWSWQKLRSLNRHKIGKPIATLLIGAFFASHILYIWADANFYRPITMQRSNLPLSYPMTARRFLERHGLLDAQEYERRLVRQGNPEAVAVEYPLSPLTFQQSGSGYNLLIITTGALRNDTLAKQMPALKQFADQNVVFANHFSTGNRADTGLFGLFYGISASYLDGVLASRKTSVLLDALGKQGYQLSLFSSNGFSSPLDRQALLTDFSLPEPVGQSDGQTVQQWQKWRSTYSGSAPWFSFVEFNGTDIDTDQNDTPALVGQYLQGAQRLDAYIGQILATLRDKGDLSHTVVVITASNGVEMNDADNDHWEAGTRLNRFQLQVPLVVHWPGTPPQVIEKLTGHNDITATLMQRLLHSTTDPGDYTQGEDLFAVQRRNEWVASADNGTLAINTPTQTIVLQGDGDYRTYDLKGKRIHHAKPQLALLLQVLTDEKRFIAN</sequence>
<keyword evidence="5" id="KW-0997">Cell inner membrane</keyword>
<feature type="transmembrane region" description="Helical" evidence="9">
    <location>
        <begin position="51"/>
        <end position="73"/>
    </location>
</feature>
<evidence type="ECO:0000259" key="11">
    <source>
        <dbReference type="Pfam" id="PF11893"/>
    </source>
</evidence>
<evidence type="ECO:0000256" key="4">
    <source>
        <dbReference type="ARBA" id="ARBA00022475"/>
    </source>
</evidence>
<feature type="transmembrane region" description="Helical" evidence="9">
    <location>
        <begin position="168"/>
        <end position="190"/>
    </location>
</feature>
<dbReference type="PANTHER" id="PTHR43751:SF3">
    <property type="entry name" value="SULFATASE N-TERMINAL DOMAIN-CONTAINING PROTEIN"/>
    <property type="match status" value="1"/>
</dbReference>
<evidence type="ECO:0000256" key="8">
    <source>
        <dbReference type="ARBA" id="ARBA00023136"/>
    </source>
</evidence>
<evidence type="ECO:0000256" key="2">
    <source>
        <dbReference type="ARBA" id="ARBA00009434"/>
    </source>
</evidence>
<organism evidence="12">
    <name type="scientific">Acerihabitans sp. KWT182</name>
    <dbReference type="NCBI Taxonomy" id="3157919"/>
    <lineage>
        <taxon>Bacteria</taxon>
        <taxon>Pseudomonadati</taxon>
        <taxon>Pseudomonadota</taxon>
        <taxon>Gammaproteobacteria</taxon>
        <taxon>Enterobacterales</taxon>
        <taxon>Pectobacteriaceae</taxon>
        <taxon>Acerihabitans</taxon>
    </lineage>
</organism>
<dbReference type="Pfam" id="PF11893">
    <property type="entry name" value="DUF3413"/>
    <property type="match status" value="1"/>
</dbReference>
<evidence type="ECO:0000313" key="12">
    <source>
        <dbReference type="EMBL" id="XBS68574.1"/>
    </source>
</evidence>
<evidence type="ECO:0000256" key="3">
    <source>
        <dbReference type="ARBA" id="ARBA00020918"/>
    </source>
</evidence>
<keyword evidence="8 9" id="KW-0472">Membrane</keyword>
<feature type="transmembrane region" description="Helical" evidence="9">
    <location>
        <begin position="85"/>
        <end position="103"/>
    </location>
</feature>
<dbReference type="InterPro" id="IPR024588">
    <property type="entry name" value="YejM_N"/>
</dbReference>
<evidence type="ECO:0000256" key="9">
    <source>
        <dbReference type="SAM" id="Phobius"/>
    </source>
</evidence>
<keyword evidence="4" id="KW-1003">Cell membrane</keyword>
<dbReference type="PIRSF" id="PIRSF004950">
    <property type="entry name" value="Mmb_sulf_HI0842"/>
    <property type="match status" value="1"/>
</dbReference>
<comment type="subcellular location">
    <subcellularLocation>
        <location evidence="1">Cell inner membrane</location>
        <topology evidence="1">Multi-pass membrane protein</topology>
    </subcellularLocation>
</comment>
<dbReference type="InterPro" id="IPR052701">
    <property type="entry name" value="GAG_Ulvan_Degrading_Sulfatases"/>
</dbReference>
<dbReference type="SUPFAM" id="SSF53649">
    <property type="entry name" value="Alkaline phosphatase-like"/>
    <property type="match status" value="1"/>
</dbReference>